<evidence type="ECO:0000256" key="4">
    <source>
        <dbReference type="SAM" id="Coils"/>
    </source>
</evidence>
<feature type="compositionally biased region" description="Polar residues" evidence="5">
    <location>
        <begin position="324"/>
        <end position="338"/>
    </location>
</feature>
<dbReference type="InterPro" id="IPR057529">
    <property type="entry name" value="MRCK/ROCK_PH"/>
</dbReference>
<dbReference type="CDD" id="cd01242">
    <property type="entry name" value="PH_ROCK"/>
    <property type="match status" value="1"/>
</dbReference>
<dbReference type="SMART" id="SM00109">
    <property type="entry name" value="C1"/>
    <property type="match status" value="1"/>
</dbReference>
<dbReference type="GO" id="GO:0007266">
    <property type="term" value="P:Rho protein signal transduction"/>
    <property type="evidence" value="ECO:0007669"/>
    <property type="project" value="TreeGrafter"/>
</dbReference>
<dbReference type="InterPro" id="IPR011993">
    <property type="entry name" value="PH-like_dom_sf"/>
</dbReference>
<gene>
    <name evidence="8" type="ORF">BV898_18329</name>
</gene>
<dbReference type="GO" id="GO:0072518">
    <property type="term" value="F:Rho-dependent protein serine/threonine kinase activity"/>
    <property type="evidence" value="ECO:0007669"/>
    <property type="project" value="TreeGrafter"/>
</dbReference>
<evidence type="ECO:0000259" key="7">
    <source>
        <dbReference type="PROSITE" id="PS50081"/>
    </source>
</evidence>
<dbReference type="CDD" id="cd20813">
    <property type="entry name" value="C1_ROCK"/>
    <property type="match status" value="1"/>
</dbReference>
<dbReference type="EMBL" id="MTYJ01000356">
    <property type="protein sequence ID" value="OWA53910.1"/>
    <property type="molecule type" value="Genomic_DNA"/>
</dbReference>
<dbReference type="InterPro" id="IPR050839">
    <property type="entry name" value="Rho-assoc_Ser/Thr_Kinase"/>
</dbReference>
<name>A0A9X6NGM9_HYPEX</name>
<dbReference type="GO" id="GO:0030866">
    <property type="term" value="P:cortical actin cytoskeleton organization"/>
    <property type="evidence" value="ECO:0007669"/>
    <property type="project" value="TreeGrafter"/>
</dbReference>
<dbReference type="Gene3D" id="2.30.29.30">
    <property type="entry name" value="Pleckstrin-homology domain (PH domain)/Phosphotyrosine-binding domain (PTB)"/>
    <property type="match status" value="1"/>
</dbReference>
<dbReference type="Proteomes" id="UP000192578">
    <property type="component" value="Unassembled WGS sequence"/>
</dbReference>
<keyword evidence="1" id="KW-0597">Phosphoprotein</keyword>
<dbReference type="SUPFAM" id="SSF50729">
    <property type="entry name" value="PH domain-like"/>
    <property type="match status" value="1"/>
</dbReference>
<feature type="coiled-coil region" evidence="4">
    <location>
        <begin position="24"/>
        <end position="69"/>
    </location>
</feature>
<dbReference type="GO" id="GO:0048598">
    <property type="term" value="P:embryonic morphogenesis"/>
    <property type="evidence" value="ECO:0007669"/>
    <property type="project" value="TreeGrafter"/>
</dbReference>
<dbReference type="InterPro" id="IPR002219">
    <property type="entry name" value="PKC_DAG/PE"/>
</dbReference>
<keyword evidence="2" id="KW-0479">Metal-binding</keyword>
<evidence type="ECO:0000259" key="6">
    <source>
        <dbReference type="PROSITE" id="PS50003"/>
    </source>
</evidence>
<protein>
    <submittedName>
        <fullName evidence="8">Rho-associated protein kinase 1</fullName>
    </submittedName>
</protein>
<dbReference type="PROSITE" id="PS50003">
    <property type="entry name" value="PH_DOMAIN"/>
    <property type="match status" value="1"/>
</dbReference>
<dbReference type="SMART" id="SM00233">
    <property type="entry name" value="PH"/>
    <property type="match status" value="1"/>
</dbReference>
<accession>A0A9X6NGM9</accession>
<reference evidence="9" key="1">
    <citation type="submission" date="2017-01" db="EMBL/GenBank/DDBJ databases">
        <title>Comparative genomics of anhydrobiosis in the tardigrade Hypsibius dujardini.</title>
        <authorList>
            <person name="Yoshida Y."/>
            <person name="Koutsovoulos G."/>
            <person name="Laetsch D."/>
            <person name="Stevens L."/>
            <person name="Kumar S."/>
            <person name="Horikawa D."/>
            <person name="Ishino K."/>
            <person name="Komine S."/>
            <person name="Tomita M."/>
            <person name="Blaxter M."/>
            <person name="Arakawa K."/>
        </authorList>
    </citation>
    <scope>NUCLEOTIDE SEQUENCE [LARGE SCALE GENOMIC DNA]</scope>
    <source>
        <strain evidence="9">Z151</strain>
    </source>
</reference>
<dbReference type="GO" id="GO:0046872">
    <property type="term" value="F:metal ion binding"/>
    <property type="evidence" value="ECO:0007669"/>
    <property type="project" value="UniProtKB-KW"/>
</dbReference>
<feature type="region of interest" description="Disordered" evidence="5">
    <location>
        <begin position="324"/>
        <end position="346"/>
    </location>
</feature>
<dbReference type="FunFam" id="2.30.29.30:FF:000308">
    <property type="entry name" value="Rho-associated protein kinase 1"/>
    <property type="match status" value="1"/>
</dbReference>
<evidence type="ECO:0000313" key="9">
    <source>
        <dbReference type="Proteomes" id="UP000192578"/>
    </source>
</evidence>
<dbReference type="InterPro" id="IPR046349">
    <property type="entry name" value="C1-like_sf"/>
</dbReference>
<evidence type="ECO:0000256" key="2">
    <source>
        <dbReference type="ARBA" id="ARBA00022723"/>
    </source>
</evidence>
<evidence type="ECO:0000256" key="5">
    <source>
        <dbReference type="SAM" id="MobiDB-lite"/>
    </source>
</evidence>
<dbReference type="AlphaFoldDB" id="A0A9X6NGM9"/>
<evidence type="ECO:0000256" key="1">
    <source>
        <dbReference type="ARBA" id="ARBA00022553"/>
    </source>
</evidence>
<dbReference type="GO" id="GO:1901888">
    <property type="term" value="P:regulation of cell junction assembly"/>
    <property type="evidence" value="ECO:0007669"/>
    <property type="project" value="TreeGrafter"/>
</dbReference>
<keyword evidence="3" id="KW-0862">Zinc</keyword>
<comment type="caution">
    <text evidence="8">The sequence shown here is derived from an EMBL/GenBank/DDBJ whole genome shotgun (WGS) entry which is preliminary data.</text>
</comment>
<dbReference type="PROSITE" id="PS50081">
    <property type="entry name" value="ZF_DAG_PE_2"/>
    <property type="match status" value="1"/>
</dbReference>
<organism evidence="8 9">
    <name type="scientific">Hypsibius exemplaris</name>
    <name type="common">Freshwater tardigrade</name>
    <dbReference type="NCBI Taxonomy" id="2072580"/>
    <lineage>
        <taxon>Eukaryota</taxon>
        <taxon>Metazoa</taxon>
        <taxon>Ecdysozoa</taxon>
        <taxon>Tardigrada</taxon>
        <taxon>Eutardigrada</taxon>
        <taxon>Parachela</taxon>
        <taxon>Hypsibioidea</taxon>
        <taxon>Hypsibiidae</taxon>
        <taxon>Hypsibius</taxon>
    </lineage>
</organism>
<proteinExistence type="predicted"/>
<dbReference type="InterPro" id="IPR001849">
    <property type="entry name" value="PH_domain"/>
</dbReference>
<dbReference type="SUPFAM" id="SSF57889">
    <property type="entry name" value="Cysteine-rich domain"/>
    <property type="match status" value="1"/>
</dbReference>
<dbReference type="PANTHER" id="PTHR22988:SF73">
    <property type="entry name" value="RHO-ASSOCIATED PROTEIN KINASE"/>
    <property type="match status" value="1"/>
</dbReference>
<dbReference type="GO" id="GO:0005737">
    <property type="term" value="C:cytoplasm"/>
    <property type="evidence" value="ECO:0007669"/>
    <property type="project" value="TreeGrafter"/>
</dbReference>
<keyword evidence="4" id="KW-0175">Coiled coil</keyword>
<dbReference type="GO" id="GO:0005856">
    <property type="term" value="C:cytoskeleton"/>
    <property type="evidence" value="ECO:0007669"/>
    <property type="project" value="TreeGrafter"/>
</dbReference>
<feature type="domain" description="Phorbol-ester/DAG-type" evidence="7">
    <location>
        <begin position="202"/>
        <end position="257"/>
    </location>
</feature>
<keyword evidence="9" id="KW-1185">Reference proteome</keyword>
<dbReference type="PANTHER" id="PTHR22988">
    <property type="entry name" value="MYOTONIC DYSTROPHY S/T KINASE-RELATED"/>
    <property type="match status" value="1"/>
</dbReference>
<evidence type="ECO:0000313" key="8">
    <source>
        <dbReference type="EMBL" id="OWA53910.1"/>
    </source>
</evidence>
<dbReference type="Pfam" id="PF25346">
    <property type="entry name" value="PH_MRCK"/>
    <property type="match status" value="1"/>
</dbReference>
<feature type="domain" description="PH" evidence="6">
    <location>
        <begin position="90"/>
        <end position="291"/>
    </location>
</feature>
<keyword evidence="8" id="KW-0808">Transferase</keyword>
<dbReference type="GO" id="GO:0000281">
    <property type="term" value="P:mitotic cytokinesis"/>
    <property type="evidence" value="ECO:0007669"/>
    <property type="project" value="TreeGrafter"/>
</dbReference>
<dbReference type="Gene3D" id="3.30.60.20">
    <property type="match status" value="1"/>
</dbReference>
<keyword evidence="8" id="KW-0418">Kinase</keyword>
<evidence type="ECO:0000256" key="3">
    <source>
        <dbReference type="ARBA" id="ARBA00022833"/>
    </source>
</evidence>
<dbReference type="OrthoDB" id="2156623at2759"/>
<dbReference type="GO" id="GO:0031032">
    <property type="term" value="P:actomyosin structure organization"/>
    <property type="evidence" value="ECO:0007669"/>
    <property type="project" value="TreeGrafter"/>
</dbReference>
<sequence length="346" mass="39195">MRAAAEPSQGGITVVARKVSSVEQRKKDKEFRKLQQEIQQDRQQFSQKIEKLQKDLNDAQASLNEESMAKLTLQMELDSRMGRMNSSGDEIRFEGWLSVPNQRNARRLGYWKKQYVIVSSKKILFYDSETDKANSTPNLVLDMSKLFHVRSVIKTDVPRADDKDIPLIFQLLYAGEGEARKPDDIPTHHTNVQDSTSIFYKHHDLSPITFHMPTTCEACNKPLWHILRPPPAYECKRCKTKLHKEHIDNGESAVAPCKVNVDNAVARALLMLAPSIDEQAKWITRLSKKIKQTGFAATSTNKTSPSYDVRASVRQPYNKYSSAASLRSSTLPAHNSDPSLIKRTGV</sequence>